<dbReference type="EMBL" id="CAUYUJ010016479">
    <property type="protein sequence ID" value="CAK0865723.1"/>
    <property type="molecule type" value="Genomic_DNA"/>
</dbReference>
<gene>
    <name evidence="2" type="ORF">PCOR1329_LOCUS53168</name>
</gene>
<accession>A0ABN9UZT9</accession>
<dbReference type="Proteomes" id="UP001189429">
    <property type="component" value="Unassembled WGS sequence"/>
</dbReference>
<keyword evidence="3" id="KW-1185">Reference proteome</keyword>
<feature type="non-terminal residue" evidence="2">
    <location>
        <position position="1"/>
    </location>
</feature>
<organism evidence="2 3">
    <name type="scientific">Prorocentrum cordatum</name>
    <dbReference type="NCBI Taxonomy" id="2364126"/>
    <lineage>
        <taxon>Eukaryota</taxon>
        <taxon>Sar</taxon>
        <taxon>Alveolata</taxon>
        <taxon>Dinophyceae</taxon>
        <taxon>Prorocentrales</taxon>
        <taxon>Prorocentraceae</taxon>
        <taxon>Prorocentrum</taxon>
    </lineage>
</organism>
<evidence type="ECO:0000256" key="1">
    <source>
        <dbReference type="SAM" id="MobiDB-lite"/>
    </source>
</evidence>
<proteinExistence type="predicted"/>
<feature type="non-terminal residue" evidence="2">
    <location>
        <position position="124"/>
    </location>
</feature>
<feature type="region of interest" description="Disordered" evidence="1">
    <location>
        <begin position="1"/>
        <end position="30"/>
    </location>
</feature>
<name>A0ABN9UZT9_9DINO</name>
<comment type="caution">
    <text evidence="2">The sequence shown here is derived from an EMBL/GenBank/DDBJ whole genome shotgun (WGS) entry which is preliminary data.</text>
</comment>
<sequence>GRTRRRWPRGLVGERGQRSEHGRARARKPARWRQRVWRPRPWRRRWRACLEWRPSAARRAGRAGRLHSCQVGGVCVQASMSTGSVRGAGPSRRQACGHGSRHGGSVFPGSSEQLQGRASPFTGS</sequence>
<evidence type="ECO:0000313" key="3">
    <source>
        <dbReference type="Proteomes" id="UP001189429"/>
    </source>
</evidence>
<feature type="region of interest" description="Disordered" evidence="1">
    <location>
        <begin position="81"/>
        <end position="124"/>
    </location>
</feature>
<feature type="compositionally biased region" description="Polar residues" evidence="1">
    <location>
        <begin position="108"/>
        <end position="124"/>
    </location>
</feature>
<reference evidence="2" key="1">
    <citation type="submission" date="2023-10" db="EMBL/GenBank/DDBJ databases">
        <authorList>
            <person name="Chen Y."/>
            <person name="Shah S."/>
            <person name="Dougan E. K."/>
            <person name="Thang M."/>
            <person name="Chan C."/>
        </authorList>
    </citation>
    <scope>NUCLEOTIDE SEQUENCE [LARGE SCALE GENOMIC DNA]</scope>
</reference>
<evidence type="ECO:0000313" key="2">
    <source>
        <dbReference type="EMBL" id="CAK0865723.1"/>
    </source>
</evidence>
<protein>
    <submittedName>
        <fullName evidence="2">Uncharacterized protein</fullName>
    </submittedName>
</protein>